<dbReference type="Proteomes" id="UP000694427">
    <property type="component" value="Unplaced"/>
</dbReference>
<protein>
    <recommendedName>
        <fullName evidence="1">C-type lectin domain-containing protein</fullName>
    </recommendedName>
</protein>
<accession>A0A8C1GU20</accession>
<reference evidence="2" key="2">
    <citation type="submission" date="2025-09" db="UniProtKB">
        <authorList>
            <consortium name="Ensembl"/>
        </authorList>
    </citation>
    <scope>IDENTIFICATION</scope>
</reference>
<dbReference type="Ensembl" id="ENSCCRT00010015299.1">
    <property type="protein sequence ID" value="ENSCCRP00010014027.1"/>
    <property type="gene ID" value="ENSCCRG00010006046.1"/>
</dbReference>
<dbReference type="InterPro" id="IPR050111">
    <property type="entry name" value="C-type_lectin/snaclec_domain"/>
</dbReference>
<organism evidence="2 3">
    <name type="scientific">Cyprinus carpio</name>
    <name type="common">Common carp</name>
    <dbReference type="NCBI Taxonomy" id="7962"/>
    <lineage>
        <taxon>Eukaryota</taxon>
        <taxon>Metazoa</taxon>
        <taxon>Chordata</taxon>
        <taxon>Craniata</taxon>
        <taxon>Vertebrata</taxon>
        <taxon>Euteleostomi</taxon>
        <taxon>Actinopterygii</taxon>
        <taxon>Neopterygii</taxon>
        <taxon>Teleostei</taxon>
        <taxon>Ostariophysi</taxon>
        <taxon>Cypriniformes</taxon>
        <taxon>Cyprinidae</taxon>
        <taxon>Cyprininae</taxon>
        <taxon>Cyprinus</taxon>
    </lineage>
</organism>
<dbReference type="InterPro" id="IPR016187">
    <property type="entry name" value="CTDL_fold"/>
</dbReference>
<keyword evidence="3" id="KW-1185">Reference proteome</keyword>
<evidence type="ECO:0000313" key="2">
    <source>
        <dbReference type="Ensembl" id="ENSCCRP00010014027.1"/>
    </source>
</evidence>
<reference evidence="2" key="1">
    <citation type="submission" date="2025-08" db="UniProtKB">
        <authorList>
            <consortium name="Ensembl"/>
        </authorList>
    </citation>
    <scope>IDENTIFICATION</scope>
</reference>
<dbReference type="Gene3D" id="3.10.100.10">
    <property type="entry name" value="Mannose-Binding Protein A, subunit A"/>
    <property type="match status" value="1"/>
</dbReference>
<evidence type="ECO:0000259" key="1">
    <source>
        <dbReference type="PROSITE" id="PS50041"/>
    </source>
</evidence>
<dbReference type="SMART" id="SM00034">
    <property type="entry name" value="CLECT"/>
    <property type="match status" value="1"/>
</dbReference>
<dbReference type="SUPFAM" id="SSF56436">
    <property type="entry name" value="C-type lectin-like"/>
    <property type="match status" value="1"/>
</dbReference>
<evidence type="ECO:0000313" key="3">
    <source>
        <dbReference type="Proteomes" id="UP000694427"/>
    </source>
</evidence>
<feature type="domain" description="C-type lectin" evidence="1">
    <location>
        <begin position="32"/>
        <end position="150"/>
    </location>
</feature>
<sequence length="179" mass="21335">MRNTTHSAVAFSGCDRKHTTLFNYINIWMDCYQSSLYYMSNETKSWTESRRYCTERGADMIIKNKREEHDLVMKMSDGNILNIGVTDIDAEGRWKWVDGSTLTSGLWDSGEPNGYRRENCVLIVNHEPRWPTLFRWHDVECNRDFQWICEKRFSQLTLPYRNITYILDSFKVQQYTKCL</sequence>
<dbReference type="PROSITE" id="PS50041">
    <property type="entry name" value="C_TYPE_LECTIN_2"/>
    <property type="match status" value="1"/>
</dbReference>
<dbReference type="Pfam" id="PF00059">
    <property type="entry name" value="Lectin_C"/>
    <property type="match status" value="1"/>
</dbReference>
<dbReference type="PANTHER" id="PTHR22803">
    <property type="entry name" value="MANNOSE, PHOSPHOLIPASE, LECTIN RECEPTOR RELATED"/>
    <property type="match status" value="1"/>
</dbReference>
<dbReference type="InterPro" id="IPR016186">
    <property type="entry name" value="C-type_lectin-like/link_sf"/>
</dbReference>
<proteinExistence type="predicted"/>
<dbReference type="InterPro" id="IPR001304">
    <property type="entry name" value="C-type_lectin-like"/>
</dbReference>
<dbReference type="AlphaFoldDB" id="A0A8C1GU20"/>
<name>A0A8C1GU20_CYPCA</name>